<accession>A0A0F4Q3X1</accession>
<dbReference type="OrthoDB" id="5760736at2"/>
<dbReference type="Proteomes" id="UP000033664">
    <property type="component" value="Unassembled WGS sequence"/>
</dbReference>
<evidence type="ECO:0000313" key="1">
    <source>
        <dbReference type="EMBL" id="KJZ02004.1"/>
    </source>
</evidence>
<protein>
    <submittedName>
        <fullName evidence="2">DUF2884 domain-containing protein</fullName>
    </submittedName>
</protein>
<reference evidence="4" key="3">
    <citation type="submission" date="2019-06" db="EMBL/GenBank/DDBJ databases">
        <title>Co-occurence of chitin degradation, pigmentation and bioactivity in marine Pseudoalteromonas.</title>
        <authorList>
            <person name="Sonnenschein E.C."/>
            <person name="Bech P.K."/>
        </authorList>
    </citation>
    <scope>NUCLEOTIDE SEQUENCE [LARGE SCALE GENOMIC DNA]</scope>
    <source>
        <strain evidence="4">S2897</strain>
    </source>
</reference>
<evidence type="ECO:0000313" key="4">
    <source>
        <dbReference type="Proteomes" id="UP000305874"/>
    </source>
</evidence>
<gene>
    <name evidence="2" type="ORF">CWC05_00425</name>
    <name evidence="1" type="ORF">TW72_02555</name>
</gene>
<reference evidence="2" key="4">
    <citation type="submission" date="2019-09" db="EMBL/GenBank/DDBJ databases">
        <title>Co-occurence of chitin degradation, pigmentation and bioactivity in marine Pseudoalteromonas.</title>
        <authorList>
            <person name="Sonnenschein E.C."/>
            <person name="Bech P.K."/>
        </authorList>
    </citation>
    <scope>NUCLEOTIDE SEQUENCE</scope>
    <source>
        <strain evidence="2">S2897</strain>
    </source>
</reference>
<dbReference type="EMBL" id="JXXZ01000002">
    <property type="protein sequence ID" value="KJZ02004.1"/>
    <property type="molecule type" value="Genomic_DNA"/>
</dbReference>
<organism evidence="1 3">
    <name type="scientific">Pseudoalteromonas ruthenica</name>
    <dbReference type="NCBI Taxonomy" id="151081"/>
    <lineage>
        <taxon>Bacteria</taxon>
        <taxon>Pseudomonadati</taxon>
        <taxon>Pseudomonadota</taxon>
        <taxon>Gammaproteobacteria</taxon>
        <taxon>Alteromonadales</taxon>
        <taxon>Pseudoalteromonadaceae</taxon>
        <taxon>Pseudoalteromonas</taxon>
    </lineage>
</organism>
<dbReference type="Pfam" id="PF11101">
    <property type="entry name" value="DUF2884"/>
    <property type="match status" value="1"/>
</dbReference>
<dbReference type="InterPro" id="IPR021307">
    <property type="entry name" value="DUF2884"/>
</dbReference>
<proteinExistence type="predicted"/>
<dbReference type="Proteomes" id="UP000305874">
    <property type="component" value="Unassembled WGS sequence"/>
</dbReference>
<dbReference type="PATRIC" id="fig|151081.8.peg.1688"/>
<evidence type="ECO:0000313" key="3">
    <source>
        <dbReference type="Proteomes" id="UP000033664"/>
    </source>
</evidence>
<dbReference type="EMBL" id="PNCG01000001">
    <property type="protein sequence ID" value="TMP89024.1"/>
    <property type="molecule type" value="Genomic_DNA"/>
</dbReference>
<dbReference type="AlphaFoldDB" id="A0A0F4Q3X1"/>
<dbReference type="eggNOG" id="ENOG502Z9GA">
    <property type="taxonomic scope" value="Bacteria"/>
</dbReference>
<sequence length="257" mass="29048">MRWLGLSVMLSIVGVHNVHAQTHCDVELTHGLIITDDIIRIVDNNQTRVQINQDQQLVVRGQWIELNEQETAVLHQYSMMIRDTVPELVDLATDGVNIGLSAIEDVVTGLSDKEPEILKTQLQYVERALRDKFKRGDDFFFIAPQSLSKLDDFFAQEVSKKIHTAIQGSLGAILVSLGDAFQSREGNIEERINDMGQRMEIITAEIDKSLQKKAQQLEQKSVEYCRCLNALDKTESKLQQIVPELADFDLVNIKTSS</sequence>
<reference evidence="1 3" key="1">
    <citation type="journal article" date="2015" name="BMC Genomics">
        <title>Genome mining reveals unlocked bioactive potential of marine Gram-negative bacteria.</title>
        <authorList>
            <person name="Machado H."/>
            <person name="Sonnenschein E.C."/>
            <person name="Melchiorsen J."/>
            <person name="Gram L."/>
        </authorList>
    </citation>
    <scope>NUCLEOTIDE SEQUENCE [LARGE SCALE GENOMIC DNA]</scope>
    <source>
        <strain evidence="1 3">S3137</strain>
    </source>
</reference>
<evidence type="ECO:0000313" key="2">
    <source>
        <dbReference type="EMBL" id="TMP89024.1"/>
    </source>
</evidence>
<reference evidence="2 4" key="2">
    <citation type="submission" date="2017-12" db="EMBL/GenBank/DDBJ databases">
        <authorList>
            <person name="Paulsen S."/>
            <person name="Gram L.K."/>
        </authorList>
    </citation>
    <scope>NUCLEOTIDE SEQUENCE [LARGE SCALE GENOMIC DNA]</scope>
    <source>
        <strain evidence="2 4">S2897</strain>
    </source>
</reference>
<keyword evidence="3" id="KW-1185">Reference proteome</keyword>
<name>A0A0F4Q3X1_9GAMM</name>
<comment type="caution">
    <text evidence="1">The sequence shown here is derived from an EMBL/GenBank/DDBJ whole genome shotgun (WGS) entry which is preliminary data.</text>
</comment>
<dbReference type="STRING" id="151081.TW72_02555"/>